<dbReference type="Proteomes" id="UP000235220">
    <property type="component" value="Chromosome 11"/>
</dbReference>
<dbReference type="AlphaFoldDB" id="A0A2I4EZC9"/>
<evidence type="ECO:0000313" key="2">
    <source>
        <dbReference type="Proteomes" id="UP000235220"/>
    </source>
</evidence>
<keyword evidence="2" id="KW-1185">Reference proteome</keyword>
<dbReference type="PANTHER" id="PTHR35985">
    <property type="entry name" value="OS07G0675200 PROTEIN"/>
    <property type="match status" value="1"/>
</dbReference>
<name>A0A2I4EZC9_JUGRE</name>
<dbReference type="Gramene" id="Jr11_15520_p1">
    <property type="protein sequence ID" value="cds.Jr11_15520_p1"/>
    <property type="gene ID" value="Jr11_15520"/>
</dbReference>
<feature type="region of interest" description="Disordered" evidence="1">
    <location>
        <begin position="21"/>
        <end position="196"/>
    </location>
</feature>
<accession>A0A2I4EZC9</accession>
<dbReference type="OrthoDB" id="779250at2759"/>
<dbReference type="RefSeq" id="XP_018824751.2">
    <property type="nucleotide sequence ID" value="XM_018969206.2"/>
</dbReference>
<organism evidence="2 3">
    <name type="scientific">Juglans regia</name>
    <name type="common">English walnut</name>
    <dbReference type="NCBI Taxonomy" id="51240"/>
    <lineage>
        <taxon>Eukaryota</taxon>
        <taxon>Viridiplantae</taxon>
        <taxon>Streptophyta</taxon>
        <taxon>Embryophyta</taxon>
        <taxon>Tracheophyta</taxon>
        <taxon>Spermatophyta</taxon>
        <taxon>Magnoliopsida</taxon>
        <taxon>eudicotyledons</taxon>
        <taxon>Gunneridae</taxon>
        <taxon>Pentapetalae</taxon>
        <taxon>rosids</taxon>
        <taxon>fabids</taxon>
        <taxon>Fagales</taxon>
        <taxon>Juglandaceae</taxon>
        <taxon>Juglans</taxon>
    </lineage>
</organism>
<feature type="compositionally biased region" description="Low complexity" evidence="1">
    <location>
        <begin position="22"/>
        <end position="34"/>
    </location>
</feature>
<evidence type="ECO:0000313" key="3">
    <source>
        <dbReference type="RefSeq" id="XP_018824751.2"/>
    </source>
</evidence>
<evidence type="ECO:0000256" key="1">
    <source>
        <dbReference type="SAM" id="MobiDB-lite"/>
    </source>
</evidence>
<dbReference type="KEGG" id="jre:108994108"/>
<feature type="compositionally biased region" description="Basic and acidic residues" evidence="1">
    <location>
        <begin position="124"/>
        <end position="149"/>
    </location>
</feature>
<dbReference type="PANTHER" id="PTHR35985:SF1">
    <property type="entry name" value="OS07G0675200 PROTEIN"/>
    <property type="match status" value="1"/>
</dbReference>
<reference evidence="3" key="1">
    <citation type="submission" date="2025-08" db="UniProtKB">
        <authorList>
            <consortium name="RefSeq"/>
        </authorList>
    </citation>
    <scope>IDENTIFICATION</scope>
    <source>
        <tissue evidence="3">Leaves</tissue>
    </source>
</reference>
<feature type="compositionally biased region" description="Basic and acidic residues" evidence="1">
    <location>
        <begin position="67"/>
        <end position="82"/>
    </location>
</feature>
<proteinExistence type="predicted"/>
<protein>
    <submittedName>
        <fullName evidence="3">Uncharacterized protein LOC108994108</fullName>
    </submittedName>
</protein>
<dbReference type="STRING" id="51240.A0A2I4EZC9"/>
<sequence length="245" mass="27583">MQSRVAAKMQRWVLSLAHNQALRRGLSSSRSAGRTADPDIHSGEVEAGPDVYYRKNEGHGSVVDGDDAAKQELEHKAHKETGPLKPPRTPFASSPRLESTEVSPQPPDPVVQQKRSHATTSVEDASHEGFEGTPWPKDKEKEQRDRNEQVDDDREYFKHHKASPLSEIKVVDTRKPLTRATDGTADADEDSDHGADVIGWRPEQLDTAEEALRRAVEIFRQNAMRGDPETYPHSRVLRELRGEWF</sequence>
<gene>
    <name evidence="3" type="primary">LOC108994108</name>
</gene>
<dbReference type="GeneID" id="108994108"/>